<dbReference type="PROSITE" id="PS50102">
    <property type="entry name" value="RRM"/>
    <property type="match status" value="1"/>
</dbReference>
<evidence type="ECO:0000313" key="5">
    <source>
        <dbReference type="Proteomes" id="UP000593565"/>
    </source>
</evidence>
<feature type="compositionally biased region" description="Polar residues" evidence="2">
    <location>
        <begin position="898"/>
        <end position="908"/>
    </location>
</feature>
<accession>A0A7J6BA63</accession>
<feature type="compositionally biased region" description="Polar residues" evidence="2">
    <location>
        <begin position="1040"/>
        <end position="1060"/>
    </location>
</feature>
<feature type="compositionally biased region" description="Acidic residues" evidence="2">
    <location>
        <begin position="843"/>
        <end position="855"/>
    </location>
</feature>
<dbReference type="Pfam" id="PF12874">
    <property type="entry name" value="zf-met"/>
    <property type="match status" value="1"/>
</dbReference>
<dbReference type="InterPro" id="IPR035979">
    <property type="entry name" value="RBD_domain_sf"/>
</dbReference>
<evidence type="ECO:0000256" key="2">
    <source>
        <dbReference type="SAM" id="MobiDB-lite"/>
    </source>
</evidence>
<feature type="compositionally biased region" description="Basic and acidic residues" evidence="2">
    <location>
        <begin position="371"/>
        <end position="403"/>
    </location>
</feature>
<gene>
    <name evidence="4" type="ORF">AMELA_G00034860</name>
</gene>
<feature type="compositionally biased region" description="Basic and acidic residues" evidence="2">
    <location>
        <begin position="716"/>
        <end position="732"/>
    </location>
</feature>
<feature type="domain" description="RRM" evidence="3">
    <location>
        <begin position="935"/>
        <end position="1011"/>
    </location>
</feature>
<feature type="compositionally biased region" description="Basic residues" evidence="2">
    <location>
        <begin position="516"/>
        <end position="532"/>
    </location>
</feature>
<feature type="compositionally biased region" description="Basic and acidic residues" evidence="2">
    <location>
        <begin position="856"/>
        <end position="867"/>
    </location>
</feature>
<sequence length="1118" mass="125791">MSQKYPYTNTGDEFLSHQHIYTDSYQRQSNTYRPSVRSSSQEQKCSTTFSNRTVDSPVNLPGMALSFLHSCGLDSSDLAHLAELPEHLITVETLPKLLLQVKERKLSNTSSSRPSTSQPLDDTSNRAWEGSSHTKPVEYPIDRPVHPVYPLPPEQVQTWQDRWGNPRQRSSLTIGTSGSSSKSSSAPDYIVSKDTGPYSNTTESPEASSRTFVDFGPRPLLSLKLEPPVIVPTRKEASDYNCKIPPAFPHVCCLCDISVRSTKDWLFHVRGSEHAKGQLHLVRNYPKWDQTVESARRNESSEVYKVPTRKEASDFNGTVPPVFPYLCVLCNITVFSEKDWSVHITGGQHAQSQLDLMGKYPEWDGTVRSSRRNDGHTSTDIRDGATNENTSDTKRSQAKDEPSSRVVSFTPLPVGEGITAELTAIAKRFGSVKKSLFLPNRGFVEMTCLTGAKKLVEYYSANQLKLKGKLIQVTFSGEYNSLREADVGDKTQSRSSNTHRRSSPGRHSIQKDSPSPRRRRSSEKTHSSPKSRHSSERTHSGPKRKRSSERTHSSPKRTRSSERTHSSPKRTCSSERTHSSPKRTRSSERTHSSPKRTRSSERTHSSPKRTRSSERTHSSPKRTRSSERTHSSPKRTRSSERTHSSPKRTRSSERTHSSPKRKCSSERTHSSPKRRRSSERSYSSRSRHVKEREDSQKPKESSSTSSHSCHSSSSAAKDEATKSSAVTEEKRIVSNNYLESIDSDSDLEGIEVIADDGEELVHDINDYEPTSDQENLPSDPMDITNVHTEEQVKTGRDSPNAGTSETLNSLKEGQKFEEDEDQELNEEEHDFPKMLENCVTLDEFTEENFSDSQESDEPKLSIQKSEDSSEEVTTCTNPVSYTKQSDKESESPIKESTSKTTAEPTASENLDAVDQPKEEQDTERVTDHLEETFGKVLEVRNLPSPEDYADSDFIKIIKRYGDVTHHVLFRSCKKGFIEMALASDAERITADSKNQDIVLRGNILKIKVSEKYCHLPGEGFSVDSDDEEIRKGEISKESNNKQQTDARNGNTESSNESLKTNEPVGTEFVRPVVGYFCNLCNVIYASEEEAKDEHCRSPAHHEKVKEHKERSGSVETKK</sequence>
<feature type="compositionally biased region" description="Polar residues" evidence="2">
    <location>
        <begin position="118"/>
        <end position="134"/>
    </location>
</feature>
<feature type="compositionally biased region" description="Low complexity" evidence="2">
    <location>
        <begin position="107"/>
        <end position="117"/>
    </location>
</feature>
<feature type="region of interest" description="Disordered" evidence="2">
    <location>
        <begin position="790"/>
        <end position="924"/>
    </location>
</feature>
<dbReference type="Proteomes" id="UP000593565">
    <property type="component" value="Unassembled WGS sequence"/>
</dbReference>
<organism evidence="4 5">
    <name type="scientific">Ameiurus melas</name>
    <name type="common">Black bullhead</name>
    <name type="synonym">Silurus melas</name>
    <dbReference type="NCBI Taxonomy" id="219545"/>
    <lineage>
        <taxon>Eukaryota</taxon>
        <taxon>Metazoa</taxon>
        <taxon>Chordata</taxon>
        <taxon>Craniata</taxon>
        <taxon>Vertebrata</taxon>
        <taxon>Euteleostomi</taxon>
        <taxon>Actinopterygii</taxon>
        <taxon>Neopterygii</taxon>
        <taxon>Teleostei</taxon>
        <taxon>Ostariophysi</taxon>
        <taxon>Siluriformes</taxon>
        <taxon>Ictaluridae</taxon>
        <taxon>Ameiurus</taxon>
    </lineage>
</organism>
<comment type="caution">
    <text evidence="4">The sequence shown here is derived from an EMBL/GenBank/DDBJ whole genome shotgun (WGS) entry which is preliminary data.</text>
</comment>
<dbReference type="Gene3D" id="3.30.70.330">
    <property type="match status" value="2"/>
</dbReference>
<reference evidence="4 5" key="1">
    <citation type="submission" date="2020-02" db="EMBL/GenBank/DDBJ databases">
        <title>A chromosome-scale genome assembly of the black bullhead catfish (Ameiurus melas).</title>
        <authorList>
            <person name="Wen M."/>
            <person name="Zham M."/>
            <person name="Cabau C."/>
            <person name="Klopp C."/>
            <person name="Donnadieu C."/>
            <person name="Roques C."/>
            <person name="Bouchez O."/>
            <person name="Lampietro C."/>
            <person name="Jouanno E."/>
            <person name="Herpin A."/>
            <person name="Louis A."/>
            <person name="Berthelot C."/>
            <person name="Parey E."/>
            <person name="Roest-Crollius H."/>
            <person name="Braasch I."/>
            <person name="Postlethwait J."/>
            <person name="Robinson-Rechavi M."/>
            <person name="Echchiki A."/>
            <person name="Begum T."/>
            <person name="Montfort J."/>
            <person name="Schartl M."/>
            <person name="Bobe J."/>
            <person name="Guiguen Y."/>
        </authorList>
    </citation>
    <scope>NUCLEOTIDE SEQUENCE [LARGE SCALE GENOMIC DNA]</scope>
    <source>
        <strain evidence="4">M_S1</strain>
        <tissue evidence="4">Blood</tissue>
    </source>
</reference>
<dbReference type="InterPro" id="IPR003604">
    <property type="entry name" value="Matrin/U1-like-C_Znf_C2H2"/>
</dbReference>
<feature type="compositionally biased region" description="Low complexity" evidence="2">
    <location>
        <begin position="170"/>
        <end position="185"/>
    </location>
</feature>
<feature type="region of interest" description="Disordered" evidence="2">
    <location>
        <begin position="104"/>
        <end position="152"/>
    </location>
</feature>
<feature type="compositionally biased region" description="Basic and acidic residues" evidence="2">
    <location>
        <begin position="690"/>
        <end position="700"/>
    </location>
</feature>
<feature type="compositionally biased region" description="Basic and acidic residues" evidence="2">
    <location>
        <begin position="1028"/>
        <end position="1039"/>
    </location>
</feature>
<feature type="compositionally biased region" description="Low complexity" evidence="2">
    <location>
        <begin position="701"/>
        <end position="714"/>
    </location>
</feature>
<feature type="compositionally biased region" description="Polar residues" evidence="2">
    <location>
        <begin position="871"/>
        <end position="883"/>
    </location>
</feature>
<dbReference type="GO" id="GO:0008270">
    <property type="term" value="F:zinc ion binding"/>
    <property type="evidence" value="ECO:0007669"/>
    <property type="project" value="InterPro"/>
</dbReference>
<evidence type="ECO:0000259" key="3">
    <source>
        <dbReference type="PROSITE" id="PS50102"/>
    </source>
</evidence>
<dbReference type="InterPro" id="IPR013087">
    <property type="entry name" value="Znf_C2H2_type"/>
</dbReference>
<feature type="region of interest" description="Disordered" evidence="2">
    <location>
        <begin position="365"/>
        <end position="408"/>
    </location>
</feature>
<dbReference type="GO" id="GO:0003723">
    <property type="term" value="F:RNA binding"/>
    <property type="evidence" value="ECO:0007669"/>
    <property type="project" value="UniProtKB-UniRule"/>
</dbReference>
<feature type="compositionally biased region" description="Polar residues" evidence="2">
    <location>
        <begin position="800"/>
        <end position="811"/>
    </location>
</feature>
<feature type="region of interest" description="Disordered" evidence="2">
    <location>
        <begin position="1089"/>
        <end position="1118"/>
    </location>
</feature>
<feature type="compositionally biased region" description="Basic and acidic residues" evidence="2">
    <location>
        <begin position="884"/>
        <end position="897"/>
    </location>
</feature>
<dbReference type="InterPro" id="IPR000504">
    <property type="entry name" value="RRM_dom"/>
</dbReference>
<feature type="region of interest" description="Disordered" evidence="2">
    <location>
        <begin position="486"/>
        <end position="740"/>
    </location>
</feature>
<dbReference type="EMBL" id="JAAGNN010000003">
    <property type="protein sequence ID" value="KAF4091249.1"/>
    <property type="molecule type" value="Genomic_DNA"/>
</dbReference>
<feature type="region of interest" description="Disordered" evidence="2">
    <location>
        <begin position="165"/>
        <end position="211"/>
    </location>
</feature>
<dbReference type="SMART" id="SM00451">
    <property type="entry name" value="ZnF_U1"/>
    <property type="match status" value="3"/>
</dbReference>
<feature type="compositionally biased region" description="Polar residues" evidence="2">
    <location>
        <begin position="197"/>
        <end position="211"/>
    </location>
</feature>
<feature type="compositionally biased region" description="Acidic residues" evidence="2">
    <location>
        <begin position="817"/>
        <end position="829"/>
    </location>
</feature>
<proteinExistence type="predicted"/>
<dbReference type="AlphaFoldDB" id="A0A7J6BA63"/>
<feature type="compositionally biased region" description="Basic residues" evidence="2">
    <location>
        <begin position="540"/>
        <end position="558"/>
    </location>
</feature>
<feature type="region of interest" description="Disordered" evidence="2">
    <location>
        <begin position="1023"/>
        <end position="1062"/>
    </location>
</feature>
<name>A0A7J6BA63_AMEME</name>
<protein>
    <recommendedName>
        <fullName evidence="3">RRM domain-containing protein</fullName>
    </recommendedName>
</protein>
<keyword evidence="1" id="KW-0694">RNA-binding</keyword>
<evidence type="ECO:0000256" key="1">
    <source>
        <dbReference type="PROSITE-ProRule" id="PRU00176"/>
    </source>
</evidence>
<dbReference type="PANTHER" id="PTHR15592">
    <property type="entry name" value="MATRIN 3/NUCLEAR PROTEIN 220-RELATED"/>
    <property type="match status" value="1"/>
</dbReference>
<dbReference type="InterPro" id="IPR012677">
    <property type="entry name" value="Nucleotide-bd_a/b_plait_sf"/>
</dbReference>
<keyword evidence="5" id="KW-1185">Reference proteome</keyword>
<feature type="region of interest" description="Disordered" evidence="2">
    <location>
        <begin position="28"/>
        <end position="49"/>
    </location>
</feature>
<dbReference type="SMART" id="SM00355">
    <property type="entry name" value="ZnF_C2H2"/>
    <property type="match status" value="3"/>
</dbReference>
<feature type="compositionally biased region" description="Basic and acidic residues" evidence="2">
    <location>
        <begin position="914"/>
        <end position="924"/>
    </location>
</feature>
<feature type="compositionally biased region" description="Basic and acidic residues" evidence="2">
    <location>
        <begin position="1091"/>
        <end position="1118"/>
    </location>
</feature>
<evidence type="ECO:0000313" key="4">
    <source>
        <dbReference type="EMBL" id="KAF4091249.1"/>
    </source>
</evidence>
<dbReference type="SUPFAM" id="SSF54928">
    <property type="entry name" value="RNA-binding domain, RBD"/>
    <property type="match status" value="2"/>
</dbReference>